<evidence type="ECO:0000313" key="2">
    <source>
        <dbReference type="Proteomes" id="UP000230973"/>
    </source>
</evidence>
<evidence type="ECO:0000313" key="1">
    <source>
        <dbReference type="EMBL" id="PIY63331.1"/>
    </source>
</evidence>
<dbReference type="AlphaFoldDB" id="A0A2M7QC15"/>
<sequence length="156" mass="17508">MNERWRDYGWSELKPALRLSVLGWPIILDCWDNGVPVDQELAQLTGQSLSLFQNDANKPMLLAGIILDEGIERTLAVFFVEGHKGERRQAYLSLIGTRKVQAVKKWAEVRLAQRDEQTAENEAAAEAVLVVLRERGLDIETSRSVLRLAVGRLGLA</sequence>
<proteinExistence type="predicted"/>
<reference evidence="2" key="1">
    <citation type="submission" date="2017-09" db="EMBL/GenBank/DDBJ databases">
        <title>Depth-based differentiation of microbial function through sediment-hosted aquifers and enrichment of novel symbionts in the deep terrestrial subsurface.</title>
        <authorList>
            <person name="Probst A.J."/>
            <person name="Ladd B."/>
            <person name="Jarett J.K."/>
            <person name="Geller-Mcgrath D.E."/>
            <person name="Sieber C.M.K."/>
            <person name="Emerson J.B."/>
            <person name="Anantharaman K."/>
            <person name="Thomas B.C."/>
            <person name="Malmstrom R."/>
            <person name="Stieglmeier M."/>
            <person name="Klingl A."/>
            <person name="Woyke T."/>
            <person name="Ryan C.M."/>
            <person name="Banfield J.F."/>
        </authorList>
    </citation>
    <scope>NUCLEOTIDE SEQUENCE [LARGE SCALE GENOMIC DNA]</scope>
</reference>
<dbReference type="Proteomes" id="UP000230973">
    <property type="component" value="Unassembled WGS sequence"/>
</dbReference>
<accession>A0A2M7QC15</accession>
<protein>
    <submittedName>
        <fullName evidence="1">Uncharacterized protein</fullName>
    </submittedName>
</protein>
<dbReference type="EMBL" id="PFLC01000010">
    <property type="protein sequence ID" value="PIY63331.1"/>
    <property type="molecule type" value="Genomic_DNA"/>
</dbReference>
<organism evidence="1 2">
    <name type="scientific">Candidatus Uhrbacteria bacterium CG_4_10_14_0_8_um_filter_58_22</name>
    <dbReference type="NCBI Taxonomy" id="1975029"/>
    <lineage>
        <taxon>Bacteria</taxon>
        <taxon>Candidatus Uhriibacteriota</taxon>
    </lineage>
</organism>
<name>A0A2M7QC15_9BACT</name>
<gene>
    <name evidence="1" type="ORF">COY93_00835</name>
</gene>
<comment type="caution">
    <text evidence="1">The sequence shown here is derived from an EMBL/GenBank/DDBJ whole genome shotgun (WGS) entry which is preliminary data.</text>
</comment>